<dbReference type="AlphaFoldDB" id="A0A914I1K0"/>
<evidence type="ECO:0000313" key="3">
    <source>
        <dbReference type="WBParaSite" id="Gr19_v10_g6030.t1"/>
    </source>
</evidence>
<protein>
    <submittedName>
        <fullName evidence="3">Secreted protein</fullName>
    </submittedName>
</protein>
<organism evidence="2 3">
    <name type="scientific">Globodera rostochiensis</name>
    <name type="common">Golden nematode worm</name>
    <name type="synonym">Heterodera rostochiensis</name>
    <dbReference type="NCBI Taxonomy" id="31243"/>
    <lineage>
        <taxon>Eukaryota</taxon>
        <taxon>Metazoa</taxon>
        <taxon>Ecdysozoa</taxon>
        <taxon>Nematoda</taxon>
        <taxon>Chromadorea</taxon>
        <taxon>Rhabditida</taxon>
        <taxon>Tylenchina</taxon>
        <taxon>Tylenchomorpha</taxon>
        <taxon>Tylenchoidea</taxon>
        <taxon>Heteroderidae</taxon>
        <taxon>Heteroderinae</taxon>
        <taxon>Globodera</taxon>
    </lineage>
</organism>
<dbReference type="WBParaSite" id="Gr19_v10_g6030.t1">
    <property type="protein sequence ID" value="Gr19_v10_g6030.t1"/>
    <property type="gene ID" value="Gr19_v10_g6030"/>
</dbReference>
<keyword evidence="2" id="KW-1185">Reference proteome</keyword>
<evidence type="ECO:0000313" key="2">
    <source>
        <dbReference type="Proteomes" id="UP000887572"/>
    </source>
</evidence>
<reference evidence="3" key="1">
    <citation type="submission" date="2022-11" db="UniProtKB">
        <authorList>
            <consortium name="WormBaseParasite"/>
        </authorList>
    </citation>
    <scope>IDENTIFICATION</scope>
</reference>
<proteinExistence type="predicted"/>
<feature type="chain" id="PRO_5037940389" evidence="1">
    <location>
        <begin position="24"/>
        <end position="294"/>
    </location>
</feature>
<sequence length="294" mass="34300">MSWANFAVTFFFTFIVLIKQCCATDPDVWDTRKLIGLCIFIESRLVPEEALVNSEDLQNLAVIECGKSIEDARKQRNERGIGGAGPSDDGSAWHGMKKTFQKWVNKKKFNKKRRQKYRQILDACLERLVDISEQSPNKELVMQIESYDLSWLDELLKNGRAFIKRITYQANYEIGEDFFIHLIETLLNPLTSSEIIVEDIGIGTATTGLWDRDILIETLNEKFFDEMTYNTGEKPHWEVLYDLDKEFKAKIHFCQWASGQGQKFRMWRFKKKDDIITKALTFIKQEMTTSEVCF</sequence>
<keyword evidence="1" id="KW-0732">Signal</keyword>
<dbReference type="Proteomes" id="UP000887572">
    <property type="component" value="Unplaced"/>
</dbReference>
<accession>A0A914I1K0</accession>
<evidence type="ECO:0000256" key="1">
    <source>
        <dbReference type="SAM" id="SignalP"/>
    </source>
</evidence>
<feature type="signal peptide" evidence="1">
    <location>
        <begin position="1"/>
        <end position="23"/>
    </location>
</feature>
<name>A0A914I1K0_GLORO</name>